<evidence type="ECO:0000313" key="1">
    <source>
        <dbReference type="EMBL" id="TWU09861.1"/>
    </source>
</evidence>
<dbReference type="Proteomes" id="UP000319908">
    <property type="component" value="Unassembled WGS sequence"/>
</dbReference>
<keyword evidence="2" id="KW-1185">Reference proteome</keyword>
<name>A0A5C6BEF3_9BACT</name>
<reference evidence="1 2" key="1">
    <citation type="journal article" date="2020" name="Antonie Van Leeuwenhoek">
        <title>Rhodopirellula heiligendammensis sp. nov., Rhodopirellula pilleata sp. nov., and Rhodopirellula solitaria sp. nov. isolated from natural or artificial marine surfaces in Northern Germany and California, USA, and emended description of the genus Rhodopirellula.</title>
        <authorList>
            <person name="Kallscheuer N."/>
            <person name="Wiegand S."/>
            <person name="Jogler M."/>
            <person name="Boedeker C."/>
            <person name="Peeters S.H."/>
            <person name="Rast P."/>
            <person name="Heuer A."/>
            <person name="Jetten M.S.M."/>
            <person name="Rohde M."/>
            <person name="Jogler C."/>
        </authorList>
    </citation>
    <scope>NUCLEOTIDE SEQUENCE [LARGE SCALE GENOMIC DNA]</scope>
    <source>
        <strain evidence="1 2">Poly21</strain>
    </source>
</reference>
<gene>
    <name evidence="1" type="ORF">Poly21_54080</name>
</gene>
<evidence type="ECO:0000313" key="2">
    <source>
        <dbReference type="Proteomes" id="UP000319908"/>
    </source>
</evidence>
<accession>A0A5C6BEF3</accession>
<dbReference type="EMBL" id="SJPU01000006">
    <property type="protein sequence ID" value="TWU09861.1"/>
    <property type="molecule type" value="Genomic_DNA"/>
</dbReference>
<comment type="caution">
    <text evidence="1">The sequence shown here is derived from an EMBL/GenBank/DDBJ whole genome shotgun (WGS) entry which is preliminary data.</text>
</comment>
<organism evidence="1 2">
    <name type="scientific">Allorhodopirellula heiligendammensis</name>
    <dbReference type="NCBI Taxonomy" id="2714739"/>
    <lineage>
        <taxon>Bacteria</taxon>
        <taxon>Pseudomonadati</taxon>
        <taxon>Planctomycetota</taxon>
        <taxon>Planctomycetia</taxon>
        <taxon>Pirellulales</taxon>
        <taxon>Pirellulaceae</taxon>
        <taxon>Allorhodopirellula</taxon>
    </lineage>
</organism>
<sequence length="32" mass="3460">MLRRARNGEAAAIKRDDGLTLGALADVELTMM</sequence>
<protein>
    <submittedName>
        <fullName evidence="1">Uncharacterized protein</fullName>
    </submittedName>
</protein>
<proteinExistence type="predicted"/>
<dbReference type="AlphaFoldDB" id="A0A5C6BEF3"/>